<dbReference type="Pfam" id="PF16003">
    <property type="entry name" value="DUF4776"/>
    <property type="match status" value="1"/>
</dbReference>
<evidence type="ECO:0000313" key="5">
    <source>
        <dbReference type="RefSeq" id="XP_034117581.1"/>
    </source>
</evidence>
<dbReference type="CTD" id="43581"/>
<feature type="compositionally biased region" description="Basic residues" evidence="1">
    <location>
        <begin position="849"/>
        <end position="861"/>
    </location>
</feature>
<evidence type="ECO:0000259" key="2">
    <source>
        <dbReference type="Pfam" id="PF16003"/>
    </source>
</evidence>
<dbReference type="PANTHER" id="PTHR39079">
    <property type="entry name" value="FI08034P-RELATED"/>
    <property type="match status" value="1"/>
</dbReference>
<feature type="region of interest" description="Disordered" evidence="1">
    <location>
        <begin position="24"/>
        <end position="47"/>
    </location>
</feature>
<dbReference type="PANTHER" id="PTHR39079:SF1">
    <property type="entry name" value="GH11706P-RELATED"/>
    <property type="match status" value="1"/>
</dbReference>
<dbReference type="InterPro" id="IPR031949">
    <property type="entry name" value="DUF4776"/>
</dbReference>
<evidence type="ECO:0000256" key="1">
    <source>
        <dbReference type="SAM" id="MobiDB-lite"/>
    </source>
</evidence>
<sequence length="942" mass="106607">MAKAPCCWASNELSRDKEHYMRCSTRANQPPPCDDGKGKKGKDKDKNKNVCCGMAFRQQMAKDAEQQDSEELQCGPSKGKKGKNKADKENYRCFTAKMICMKLYMPGRDFECPDQLKITANVCRGCKLILCSNRINVNCLPSEPSAKFSMLAECLEKELNEGISVSVSYMKKEIGRGCFVPSEAVILRMVNTLQEVVYTANVELTCKGCTVGMCTIRMSMLMRCQNLDPLETSNNDGDCDDDCGDDFGPTSQSCCSSSDPCLGFVSMEDPSFSSTCFKTSESTRRRAGAEPVQRLIDMAGPYAVYGSPDNTADCLDFKAVPGPGGQFSLTSHLGGGNTNRVCPQISAPKLKQMGIKVARECPVCHEDVSWLPQISACPHCGYKPLPEFEEKEYDEQASAKDILNEFFDSIGKNPNGFLQNDASESTCSPNCEQQQPGSKASDGFDTIVQDYEALKKSIKKCKSAQTCNGLPKTAQKAKAQNLLKVFTELRDMFQSGDADDKKQAKLKEICEQACKLAKATKGHGGRRSLSKLSDPCAVRKMRKRYSKRERAHVKSRLYSPVDPLEHRRQGHVHCHQDEHKVPAHMGWLWTQCPMAQRPGWRPGAIRRSIRELMSYFLKDFPVDSIPISKYMSYHRQKPQPEEEEVETAENLVQRPTLHIEKKNDEFLITLRPLKDAETLKQAANPYANMKPVQFRIVKNPLLKQIRELKRCLKKMGFSKCKCHRPVMQCYCRSFIDKKQLVDEVQRQCRKRNMEGCECDIVLSDTSDSEAEFDFGVTPPAGLMHPERLKRTHVTHTETQYNENDWAMPTMYPHPPNAQVQYGGCVVGERQKRFDWIFGKGFVHREPKPPKMRNPPKKKPKRPFPGAPQPRQEGGFTSDVESPPKHIPKREYQLDASPNVDRLKRLNRASHPPTALEFQRSREREPEARKVRFDIAQNEQYLI</sequence>
<dbReference type="RefSeq" id="XP_034117581.1">
    <property type="nucleotide sequence ID" value="XM_034261690.2"/>
</dbReference>
<organism evidence="4 5">
    <name type="scientific">Drosophila albomicans</name>
    <name type="common">Fruit fly</name>
    <dbReference type="NCBI Taxonomy" id="7291"/>
    <lineage>
        <taxon>Eukaryota</taxon>
        <taxon>Metazoa</taxon>
        <taxon>Ecdysozoa</taxon>
        <taxon>Arthropoda</taxon>
        <taxon>Hexapoda</taxon>
        <taxon>Insecta</taxon>
        <taxon>Pterygota</taxon>
        <taxon>Neoptera</taxon>
        <taxon>Endopterygota</taxon>
        <taxon>Diptera</taxon>
        <taxon>Brachycera</taxon>
        <taxon>Muscomorpha</taxon>
        <taxon>Ephydroidea</taxon>
        <taxon>Drosophilidae</taxon>
        <taxon>Drosophila</taxon>
    </lineage>
</organism>
<reference evidence="5" key="1">
    <citation type="submission" date="2025-08" db="UniProtKB">
        <authorList>
            <consortium name="RefSeq"/>
        </authorList>
    </citation>
    <scope>IDENTIFICATION</scope>
    <source>
        <strain evidence="5">15112-1751.03</strain>
        <tissue evidence="5">Whole Adult</tissue>
    </source>
</reference>
<dbReference type="AlphaFoldDB" id="A0A6P8XM45"/>
<evidence type="ECO:0000259" key="3">
    <source>
        <dbReference type="Pfam" id="PF16032"/>
    </source>
</evidence>
<dbReference type="InterPro" id="IPR031992">
    <property type="entry name" value="DUF4788"/>
</dbReference>
<gene>
    <name evidence="5" type="primary">LOC117576694</name>
</gene>
<feature type="region of interest" description="Disordered" evidence="1">
    <location>
        <begin position="839"/>
        <end position="930"/>
    </location>
</feature>
<proteinExistence type="predicted"/>
<feature type="compositionally biased region" description="Basic and acidic residues" evidence="1">
    <location>
        <begin position="918"/>
        <end position="930"/>
    </location>
</feature>
<accession>A0A6P8XM45</accession>
<dbReference type="Proteomes" id="UP000515160">
    <property type="component" value="Chromosome 2R"/>
</dbReference>
<dbReference type="OrthoDB" id="7883086at2759"/>
<feature type="domain" description="DUF4788" evidence="3">
    <location>
        <begin position="102"/>
        <end position="234"/>
    </location>
</feature>
<keyword evidence="4" id="KW-1185">Reference proteome</keyword>
<protein>
    <submittedName>
        <fullName evidence="5">Uncharacterized protein LOC117576694</fullName>
    </submittedName>
</protein>
<feature type="domain" description="DUF4776" evidence="2">
    <location>
        <begin position="354"/>
        <end position="826"/>
    </location>
</feature>
<feature type="compositionally biased region" description="Basic and acidic residues" evidence="1">
    <location>
        <begin position="34"/>
        <end position="47"/>
    </location>
</feature>
<evidence type="ECO:0000313" key="4">
    <source>
        <dbReference type="Proteomes" id="UP000515160"/>
    </source>
</evidence>
<name>A0A6P8XM45_DROAB</name>
<dbReference type="GeneID" id="117576694"/>
<dbReference type="Pfam" id="PF16032">
    <property type="entry name" value="DUF4788"/>
    <property type="match status" value="1"/>
</dbReference>